<gene>
    <name evidence="1" type="ORF">MM415B03149_0005</name>
</gene>
<organism evidence="1">
    <name type="scientific">viral metagenome</name>
    <dbReference type="NCBI Taxonomy" id="1070528"/>
    <lineage>
        <taxon>unclassified sequences</taxon>
        <taxon>metagenomes</taxon>
        <taxon>organismal metagenomes</taxon>
    </lineage>
</organism>
<dbReference type="EMBL" id="MT142649">
    <property type="protein sequence ID" value="QJA86638.1"/>
    <property type="molecule type" value="Genomic_DNA"/>
</dbReference>
<sequence>MVILGLRMESKLNEVSALYKVWRKINERLVRSIYEEMDYQNYYGYLMFFDCILGKRWDDYVGMN</sequence>
<accession>A0A6M3KZW3</accession>
<dbReference type="AlphaFoldDB" id="A0A6M3KZW3"/>
<evidence type="ECO:0000313" key="1">
    <source>
        <dbReference type="EMBL" id="QJA86638.1"/>
    </source>
</evidence>
<protein>
    <submittedName>
        <fullName evidence="1">Uncharacterized protein</fullName>
    </submittedName>
</protein>
<proteinExistence type="predicted"/>
<name>A0A6M3KZW3_9ZZZZ</name>
<reference evidence="1" key="1">
    <citation type="submission" date="2020-03" db="EMBL/GenBank/DDBJ databases">
        <title>The deep terrestrial virosphere.</title>
        <authorList>
            <person name="Holmfeldt K."/>
            <person name="Nilsson E."/>
            <person name="Simone D."/>
            <person name="Lopez-Fernandez M."/>
            <person name="Wu X."/>
            <person name="de Brujin I."/>
            <person name="Lundin D."/>
            <person name="Andersson A."/>
            <person name="Bertilsson S."/>
            <person name="Dopson M."/>
        </authorList>
    </citation>
    <scope>NUCLEOTIDE SEQUENCE</scope>
    <source>
        <strain evidence="1">MM415B03149</strain>
    </source>
</reference>